<accession>A0A8J5X552</accession>
<proteinExistence type="inferred from homology"/>
<dbReference type="PROSITE" id="PS51221">
    <property type="entry name" value="TTL"/>
    <property type="match status" value="1"/>
</dbReference>
<sequence>MVVKFRTDLEKSVLLQNFERRGWVRAGSDDAEWNFFWASVYTVRQIFNPESGYRLGDHQLINHFPNHYELTRKDLMVKNIKRYRKEVEKLFAEAHLAHENGGGGGGGGGGGDRAGGGGGGGAIGAGLPALPDERVDLDFLPATYLLPADYSLFVEEFRRNPAQMWIMKPTSRAQGKGIFIINKLTQIKKWAQSSRPNAPQVQREAYVISRYIDDPLLIGGKKFDLRIYAVVPNYRPLKVHVHRHGFARFCSYKYTNDVTTIDNEYIHLTNVAIQKHADDYNSSHGGKLSLKNLRLHLEAVYGLGRVEKLFEDIGWIIVHSLKAVQTVVMNDRHCFEMYGYDIIIDSALKPWLLEVNASPSLSASTESDRALKLGLISDVLDLVMPAEGAEGGARGARPHGAADESGNGGGRGVGGGGGEQLERSVSNLELLYDEGVELDAERARREGEARRAGGKGVGSKLGLRSVFR</sequence>
<dbReference type="Proteomes" id="UP000751190">
    <property type="component" value="Unassembled WGS sequence"/>
</dbReference>
<evidence type="ECO:0000256" key="5">
    <source>
        <dbReference type="ARBA" id="ARBA00022701"/>
    </source>
</evidence>
<keyword evidence="8" id="KW-0969">Cilium</keyword>
<dbReference type="InterPro" id="IPR004344">
    <property type="entry name" value="TTL/TTLL_fam"/>
</dbReference>
<evidence type="ECO:0000256" key="1">
    <source>
        <dbReference type="ARBA" id="ARBA00004120"/>
    </source>
</evidence>
<comment type="subcellular location">
    <subcellularLocation>
        <location evidence="1">Cytoplasm</location>
        <location evidence="1">Cytoskeleton</location>
        <location evidence="1">Cilium basal body</location>
    </subcellularLocation>
</comment>
<keyword evidence="5" id="KW-0493">Microtubule</keyword>
<evidence type="ECO:0000256" key="6">
    <source>
        <dbReference type="ARBA" id="ARBA00022741"/>
    </source>
</evidence>
<dbReference type="EMBL" id="JAGTXO010000039">
    <property type="protein sequence ID" value="KAG8459618.1"/>
    <property type="molecule type" value="Genomic_DNA"/>
</dbReference>
<keyword evidence="11" id="KW-0175">Coiled coil</keyword>
<dbReference type="GO" id="GO:0015631">
    <property type="term" value="F:tubulin binding"/>
    <property type="evidence" value="ECO:0007669"/>
    <property type="project" value="TreeGrafter"/>
</dbReference>
<evidence type="ECO:0000256" key="7">
    <source>
        <dbReference type="ARBA" id="ARBA00022840"/>
    </source>
</evidence>
<feature type="compositionally biased region" description="Basic and acidic residues" evidence="12">
    <location>
        <begin position="442"/>
        <end position="451"/>
    </location>
</feature>
<evidence type="ECO:0000313" key="13">
    <source>
        <dbReference type="EMBL" id="KAG8459618.1"/>
    </source>
</evidence>
<evidence type="ECO:0000256" key="9">
    <source>
        <dbReference type="ARBA" id="ARBA00023212"/>
    </source>
</evidence>
<reference evidence="13" key="1">
    <citation type="submission" date="2021-05" db="EMBL/GenBank/DDBJ databases">
        <title>The genome of the haptophyte Pavlova lutheri (Diacronema luteri, Pavlovales) - a model for lipid biosynthesis in eukaryotic algae.</title>
        <authorList>
            <person name="Hulatt C.J."/>
            <person name="Posewitz M.C."/>
        </authorList>
    </citation>
    <scope>NUCLEOTIDE SEQUENCE</scope>
    <source>
        <strain evidence="13">NIVA-4/92</strain>
    </source>
</reference>
<feature type="region of interest" description="Disordered" evidence="12">
    <location>
        <begin position="442"/>
        <end position="468"/>
    </location>
</feature>
<evidence type="ECO:0000256" key="2">
    <source>
        <dbReference type="ARBA" id="ARBA00006118"/>
    </source>
</evidence>
<keyword evidence="7" id="KW-0067">ATP-binding</keyword>
<comment type="caution">
    <text evidence="13">The sequence shown here is derived from an EMBL/GenBank/DDBJ whole genome shotgun (WGS) entry which is preliminary data.</text>
</comment>
<dbReference type="GO" id="GO:0036064">
    <property type="term" value="C:ciliary basal body"/>
    <property type="evidence" value="ECO:0007669"/>
    <property type="project" value="TreeGrafter"/>
</dbReference>
<keyword evidence="10" id="KW-0966">Cell projection</keyword>
<evidence type="ECO:0000313" key="14">
    <source>
        <dbReference type="Proteomes" id="UP000751190"/>
    </source>
</evidence>
<evidence type="ECO:0000256" key="11">
    <source>
        <dbReference type="SAM" id="Coils"/>
    </source>
</evidence>
<evidence type="ECO:0000256" key="4">
    <source>
        <dbReference type="ARBA" id="ARBA00022598"/>
    </source>
</evidence>
<dbReference type="GO" id="GO:0000226">
    <property type="term" value="P:microtubule cytoskeleton organization"/>
    <property type="evidence" value="ECO:0007669"/>
    <property type="project" value="TreeGrafter"/>
</dbReference>
<protein>
    <recommendedName>
        <fullName evidence="15">Tubulin--tyrosine ligase-like protein 9</fullName>
    </recommendedName>
</protein>
<dbReference type="OrthoDB" id="202825at2759"/>
<dbReference type="SUPFAM" id="SSF56059">
    <property type="entry name" value="Glutathione synthetase ATP-binding domain-like"/>
    <property type="match status" value="1"/>
</dbReference>
<feature type="coiled-coil region" evidence="11">
    <location>
        <begin position="73"/>
        <end position="100"/>
    </location>
</feature>
<dbReference type="GO" id="GO:0070740">
    <property type="term" value="F:tubulin-glutamic acid ligase activity"/>
    <property type="evidence" value="ECO:0007669"/>
    <property type="project" value="TreeGrafter"/>
</dbReference>
<organism evidence="13 14">
    <name type="scientific">Diacronema lutheri</name>
    <name type="common">Unicellular marine alga</name>
    <name type="synonym">Monochrysis lutheri</name>
    <dbReference type="NCBI Taxonomy" id="2081491"/>
    <lineage>
        <taxon>Eukaryota</taxon>
        <taxon>Haptista</taxon>
        <taxon>Haptophyta</taxon>
        <taxon>Pavlovophyceae</taxon>
        <taxon>Pavlovales</taxon>
        <taxon>Pavlovaceae</taxon>
        <taxon>Diacronema</taxon>
    </lineage>
</organism>
<evidence type="ECO:0008006" key="15">
    <source>
        <dbReference type="Google" id="ProtNLM"/>
    </source>
</evidence>
<dbReference type="PANTHER" id="PTHR12241:SF31">
    <property type="entry name" value="POLYGLUTAMYLASE COMPLEX SUBUNIT TTLL1"/>
    <property type="match status" value="1"/>
</dbReference>
<dbReference type="Pfam" id="PF03133">
    <property type="entry name" value="TTL"/>
    <property type="match status" value="1"/>
</dbReference>
<keyword evidence="6" id="KW-0547">Nucleotide-binding</keyword>
<keyword evidence="3" id="KW-0963">Cytoplasm</keyword>
<comment type="similarity">
    <text evidence="2">Belongs to the tubulin polyglutamylase family.</text>
</comment>
<evidence type="ECO:0000256" key="8">
    <source>
        <dbReference type="ARBA" id="ARBA00023069"/>
    </source>
</evidence>
<keyword evidence="4" id="KW-0436">Ligase</keyword>
<dbReference type="PANTHER" id="PTHR12241">
    <property type="entry name" value="TUBULIN POLYGLUTAMYLASE"/>
    <property type="match status" value="1"/>
</dbReference>
<evidence type="ECO:0000256" key="12">
    <source>
        <dbReference type="SAM" id="MobiDB-lite"/>
    </source>
</evidence>
<evidence type="ECO:0000256" key="10">
    <source>
        <dbReference type="ARBA" id="ARBA00023273"/>
    </source>
</evidence>
<name>A0A8J5X552_DIALT</name>
<feature type="region of interest" description="Disordered" evidence="12">
    <location>
        <begin position="390"/>
        <end position="419"/>
    </location>
</feature>
<dbReference type="GO" id="GO:0005874">
    <property type="term" value="C:microtubule"/>
    <property type="evidence" value="ECO:0007669"/>
    <property type="project" value="UniProtKB-KW"/>
</dbReference>
<evidence type="ECO:0000256" key="3">
    <source>
        <dbReference type="ARBA" id="ARBA00022490"/>
    </source>
</evidence>
<dbReference type="Gene3D" id="3.30.470.20">
    <property type="entry name" value="ATP-grasp fold, B domain"/>
    <property type="match status" value="1"/>
</dbReference>
<feature type="compositionally biased region" description="Gly residues" evidence="12">
    <location>
        <begin position="406"/>
        <end position="419"/>
    </location>
</feature>
<keyword evidence="14" id="KW-1185">Reference proteome</keyword>
<keyword evidence="9" id="KW-0206">Cytoskeleton</keyword>
<gene>
    <name evidence="13" type="ORF">KFE25_000974</name>
</gene>
<dbReference type="OMA" id="DWNFYWS"/>
<dbReference type="AlphaFoldDB" id="A0A8J5X552"/>
<dbReference type="GO" id="GO:0005524">
    <property type="term" value="F:ATP binding"/>
    <property type="evidence" value="ECO:0007669"/>
    <property type="project" value="UniProtKB-KW"/>
</dbReference>